<dbReference type="Gene3D" id="3.20.20.10">
    <property type="entry name" value="Alanine racemase"/>
    <property type="match status" value="1"/>
</dbReference>
<dbReference type="Gene3D" id="2.40.37.20">
    <property type="entry name" value="D-serine dehydratase-like domain"/>
    <property type="match status" value="1"/>
</dbReference>
<dbReference type="InterPro" id="IPR026956">
    <property type="entry name" value="D-ser_dehydrat-like_dom"/>
</dbReference>
<dbReference type="SMART" id="SM01119">
    <property type="entry name" value="D-ser_dehydrat"/>
    <property type="match status" value="1"/>
</dbReference>
<dbReference type="AlphaFoldDB" id="A0A0M0BPH9"/>
<evidence type="ECO:0000256" key="1">
    <source>
        <dbReference type="ARBA" id="ARBA00005323"/>
    </source>
</evidence>
<dbReference type="InterPro" id="IPR029066">
    <property type="entry name" value="PLP-binding_barrel"/>
</dbReference>
<name>A0A0M0BPH9_9ARCH</name>
<evidence type="ECO:0000259" key="3">
    <source>
        <dbReference type="SMART" id="SM01119"/>
    </source>
</evidence>
<keyword evidence="2" id="KW-0456">Lyase</keyword>
<accession>A0A0M0BPH9</accession>
<organism evidence="4 5">
    <name type="scientific">miscellaneous Crenarchaeota group-15 archaeon DG-45</name>
    <dbReference type="NCBI Taxonomy" id="1685127"/>
    <lineage>
        <taxon>Archaea</taxon>
        <taxon>Candidatus Bathyarchaeota</taxon>
        <taxon>MCG-15</taxon>
    </lineage>
</organism>
<reference evidence="4 5" key="1">
    <citation type="submission" date="2015-06" db="EMBL/GenBank/DDBJ databases">
        <title>New insights into the roles of widespread benthic archaea in carbon and nitrogen cycling.</title>
        <authorList>
            <person name="Lazar C.S."/>
            <person name="Baker B.J."/>
            <person name="Seitz K.W."/>
            <person name="Hyde A.S."/>
            <person name="Dick G.J."/>
            <person name="Hinrichs K.-U."/>
            <person name="Teske A.P."/>
        </authorList>
    </citation>
    <scope>NUCLEOTIDE SEQUENCE [LARGE SCALE GENOMIC DNA]</scope>
    <source>
        <strain evidence="4">DG-45</strain>
    </source>
</reference>
<dbReference type="Proteomes" id="UP000037210">
    <property type="component" value="Unassembled WGS sequence"/>
</dbReference>
<dbReference type="InterPro" id="IPR051466">
    <property type="entry name" value="D-amino_acid_metab_enzyme"/>
</dbReference>
<dbReference type="GO" id="GO:0036088">
    <property type="term" value="P:D-serine catabolic process"/>
    <property type="evidence" value="ECO:0007669"/>
    <property type="project" value="TreeGrafter"/>
</dbReference>
<dbReference type="PANTHER" id="PTHR28004">
    <property type="entry name" value="ZGC:162816-RELATED"/>
    <property type="match status" value="1"/>
</dbReference>
<dbReference type="GO" id="GO:0008721">
    <property type="term" value="F:D-serine ammonia-lyase activity"/>
    <property type="evidence" value="ECO:0007669"/>
    <property type="project" value="TreeGrafter"/>
</dbReference>
<evidence type="ECO:0000313" key="5">
    <source>
        <dbReference type="Proteomes" id="UP000037210"/>
    </source>
</evidence>
<sequence length="361" mass="39133">MYQIGLEKDELDTPALLIDLDLMEENISTMADFFRGKEAALRAHTKVHRTPILAHKQMEAGAKGVCCQKVGEAEVMVASGIRDVMVTNEIVAPAKIRRLVSLAKHADISVPVDDASNAKALARAVKGEGVELSVLVDIHMGSGRCGVEPGEPALRLARSIQELKGLRLRGLMGFEGHVSAMEPREKRRVEIERLEGLLIETKELMERDGMEVPEVSTGSTGTYDVSGRIPGVTEVQAGTYILMDANYHQHVPEFGCALSVLSTVISRPSSDRAITDAGRMSISTPRGTPLVKGMDGLEVVGVHAENTILRVEGHADAAIGDKIEIIPPYLDGTVKLHERFHGIRNGRVEAAWEIIGRDSSN</sequence>
<dbReference type="SUPFAM" id="SSF51419">
    <property type="entry name" value="PLP-binding barrel"/>
    <property type="match status" value="1"/>
</dbReference>
<dbReference type="EMBL" id="LFWZ01000037">
    <property type="protein sequence ID" value="KON30201.1"/>
    <property type="molecule type" value="Genomic_DNA"/>
</dbReference>
<comment type="similarity">
    <text evidence="1">Belongs to the DSD1 family.</text>
</comment>
<comment type="caution">
    <text evidence="4">The sequence shown here is derived from an EMBL/GenBank/DDBJ whole genome shotgun (WGS) entry which is preliminary data.</text>
</comment>
<proteinExistence type="inferred from homology"/>
<dbReference type="CDD" id="cd06819">
    <property type="entry name" value="PLPDE_III_LS_D-TA"/>
    <property type="match status" value="1"/>
</dbReference>
<evidence type="ECO:0000313" key="4">
    <source>
        <dbReference type="EMBL" id="KON30201.1"/>
    </source>
</evidence>
<dbReference type="Pfam" id="PF14031">
    <property type="entry name" value="D-ser_dehydrat"/>
    <property type="match status" value="1"/>
</dbReference>
<evidence type="ECO:0000256" key="2">
    <source>
        <dbReference type="ARBA" id="ARBA00023239"/>
    </source>
</evidence>
<feature type="domain" description="D-serine dehydratase-like" evidence="3">
    <location>
        <begin position="257"/>
        <end position="344"/>
    </location>
</feature>
<dbReference type="InterPro" id="IPR001608">
    <property type="entry name" value="Ala_racemase_N"/>
</dbReference>
<dbReference type="PANTHER" id="PTHR28004:SF2">
    <property type="entry name" value="D-SERINE DEHYDRATASE"/>
    <property type="match status" value="1"/>
</dbReference>
<dbReference type="Pfam" id="PF01168">
    <property type="entry name" value="Ala_racemase_N"/>
    <property type="match status" value="1"/>
</dbReference>
<dbReference type="InterPro" id="IPR042208">
    <property type="entry name" value="D-ser_dehydrat-like_sf"/>
</dbReference>
<protein>
    <recommendedName>
        <fullName evidence="3">D-serine dehydratase-like domain-containing protein</fullName>
    </recommendedName>
</protein>
<gene>
    <name evidence="4" type="ORF">AC482_04395</name>
</gene>